<sequence>MLPFRAVRFPAHPHSCLSTCLLFPLLSLMPPFFCSCMEAIIVTLPRPACILVRGNEQCTKKPLKNS</sequence>
<proteinExistence type="predicted"/>
<gene>
    <name evidence="2" type="ORF">XELAEV_18035563mg</name>
</gene>
<evidence type="ECO:0008006" key="4">
    <source>
        <dbReference type="Google" id="ProtNLM"/>
    </source>
</evidence>
<organism evidence="2 3">
    <name type="scientific">Xenopus laevis</name>
    <name type="common">African clawed frog</name>
    <dbReference type="NCBI Taxonomy" id="8355"/>
    <lineage>
        <taxon>Eukaryota</taxon>
        <taxon>Metazoa</taxon>
        <taxon>Chordata</taxon>
        <taxon>Craniata</taxon>
        <taxon>Vertebrata</taxon>
        <taxon>Euteleostomi</taxon>
        <taxon>Amphibia</taxon>
        <taxon>Batrachia</taxon>
        <taxon>Anura</taxon>
        <taxon>Pipoidea</taxon>
        <taxon>Pipidae</taxon>
        <taxon>Xenopodinae</taxon>
        <taxon>Xenopus</taxon>
        <taxon>Xenopus</taxon>
    </lineage>
</organism>
<dbReference type="AlphaFoldDB" id="A0A974CGI1"/>
<dbReference type="Proteomes" id="UP000694892">
    <property type="component" value="Chromosome 7L"/>
</dbReference>
<evidence type="ECO:0000313" key="2">
    <source>
        <dbReference type="EMBL" id="OCT72582.1"/>
    </source>
</evidence>
<name>A0A974CGI1_XENLA</name>
<accession>A0A974CGI1</accession>
<dbReference type="EMBL" id="CM004478">
    <property type="protein sequence ID" value="OCT72582.1"/>
    <property type="molecule type" value="Genomic_DNA"/>
</dbReference>
<evidence type="ECO:0000256" key="1">
    <source>
        <dbReference type="SAM" id="SignalP"/>
    </source>
</evidence>
<keyword evidence="1" id="KW-0732">Signal</keyword>
<feature type="chain" id="PRO_5037754342" description="Secreted protein" evidence="1">
    <location>
        <begin position="37"/>
        <end position="66"/>
    </location>
</feature>
<feature type="signal peptide" evidence="1">
    <location>
        <begin position="1"/>
        <end position="36"/>
    </location>
</feature>
<evidence type="ECO:0000313" key="3">
    <source>
        <dbReference type="Proteomes" id="UP000694892"/>
    </source>
</evidence>
<reference evidence="3" key="1">
    <citation type="journal article" date="2016" name="Nature">
        <title>Genome evolution in the allotetraploid frog Xenopus laevis.</title>
        <authorList>
            <person name="Session A.M."/>
            <person name="Uno Y."/>
            <person name="Kwon T."/>
            <person name="Chapman J.A."/>
            <person name="Toyoda A."/>
            <person name="Takahashi S."/>
            <person name="Fukui A."/>
            <person name="Hikosaka A."/>
            <person name="Suzuki A."/>
            <person name="Kondo M."/>
            <person name="van Heeringen S.J."/>
            <person name="Quigley I."/>
            <person name="Heinz S."/>
            <person name="Ogino H."/>
            <person name="Ochi H."/>
            <person name="Hellsten U."/>
            <person name="Lyons J.B."/>
            <person name="Simakov O."/>
            <person name="Putnam N."/>
            <person name="Stites J."/>
            <person name="Kuroki Y."/>
            <person name="Tanaka T."/>
            <person name="Michiue T."/>
            <person name="Watanabe M."/>
            <person name="Bogdanovic O."/>
            <person name="Lister R."/>
            <person name="Georgiou G."/>
            <person name="Paranjpe S.S."/>
            <person name="van Kruijsbergen I."/>
            <person name="Shu S."/>
            <person name="Carlson J."/>
            <person name="Kinoshita T."/>
            <person name="Ohta Y."/>
            <person name="Mawaribuchi S."/>
            <person name="Jenkins J."/>
            <person name="Grimwood J."/>
            <person name="Schmutz J."/>
            <person name="Mitros T."/>
            <person name="Mozaffari S.V."/>
            <person name="Suzuki Y."/>
            <person name="Haramoto Y."/>
            <person name="Yamamoto T.S."/>
            <person name="Takagi C."/>
            <person name="Heald R."/>
            <person name="Miller K."/>
            <person name="Haudenschild C."/>
            <person name="Kitzman J."/>
            <person name="Nakayama T."/>
            <person name="Izutsu Y."/>
            <person name="Robert J."/>
            <person name="Fortriede J."/>
            <person name="Burns K."/>
            <person name="Lotay V."/>
            <person name="Karimi K."/>
            <person name="Yasuoka Y."/>
            <person name="Dichmann D.S."/>
            <person name="Flajnik M.F."/>
            <person name="Houston D.W."/>
            <person name="Shendure J."/>
            <person name="DuPasquier L."/>
            <person name="Vize P.D."/>
            <person name="Zorn A.M."/>
            <person name="Ito M."/>
            <person name="Marcotte E.M."/>
            <person name="Wallingford J.B."/>
            <person name="Ito Y."/>
            <person name="Asashima M."/>
            <person name="Ueno N."/>
            <person name="Matsuda Y."/>
            <person name="Veenstra G.J."/>
            <person name="Fujiyama A."/>
            <person name="Harland R.M."/>
            <person name="Taira M."/>
            <person name="Rokhsar D.S."/>
        </authorList>
    </citation>
    <scope>NUCLEOTIDE SEQUENCE [LARGE SCALE GENOMIC DNA]</scope>
    <source>
        <strain evidence="3">J</strain>
    </source>
</reference>
<protein>
    <recommendedName>
        <fullName evidence="4">Secreted protein</fullName>
    </recommendedName>
</protein>